<feature type="repeat" description="PPR" evidence="2">
    <location>
        <begin position="391"/>
        <end position="421"/>
    </location>
</feature>
<evidence type="ECO:0000256" key="1">
    <source>
        <dbReference type="ARBA" id="ARBA00022737"/>
    </source>
</evidence>
<protein>
    <submittedName>
        <fullName evidence="4">Pentatricopeptide repeat-containing protein At3g25970</fullName>
    </submittedName>
</protein>
<dbReference type="Proteomes" id="UP001652660">
    <property type="component" value="Chromosome 7e"/>
</dbReference>
<feature type="repeat" description="PPR" evidence="2">
    <location>
        <begin position="97"/>
        <end position="131"/>
    </location>
</feature>
<dbReference type="GeneID" id="113701496"/>
<dbReference type="Pfam" id="PF01535">
    <property type="entry name" value="PPR"/>
    <property type="match status" value="7"/>
</dbReference>
<dbReference type="GO" id="GO:0003723">
    <property type="term" value="F:RNA binding"/>
    <property type="evidence" value="ECO:0007669"/>
    <property type="project" value="InterPro"/>
</dbReference>
<dbReference type="PANTHER" id="PTHR47926">
    <property type="entry name" value="PENTATRICOPEPTIDE REPEAT-CONTAINING PROTEIN"/>
    <property type="match status" value="1"/>
</dbReference>
<dbReference type="Gene3D" id="1.25.40.10">
    <property type="entry name" value="Tetratricopeptide repeat domain"/>
    <property type="match status" value="6"/>
</dbReference>
<accession>A0A6P6TIX0</accession>
<dbReference type="AlphaFoldDB" id="A0A6P6TIX0"/>
<dbReference type="Pfam" id="PF20431">
    <property type="entry name" value="E_motif"/>
    <property type="match status" value="1"/>
</dbReference>
<keyword evidence="1" id="KW-0677">Repeat</keyword>
<name>A0A6P6TIX0_COFAR</name>
<dbReference type="RefSeq" id="XP_027077995.1">
    <property type="nucleotide sequence ID" value="XM_027222194.2"/>
</dbReference>
<dbReference type="InterPro" id="IPR046848">
    <property type="entry name" value="E_motif"/>
</dbReference>
<dbReference type="InterPro" id="IPR046960">
    <property type="entry name" value="PPR_At4g14850-like_plant"/>
</dbReference>
<dbReference type="Pfam" id="PF13041">
    <property type="entry name" value="PPR_2"/>
    <property type="match status" value="3"/>
</dbReference>
<dbReference type="PANTHER" id="PTHR47926:SF347">
    <property type="entry name" value="PENTATRICOPEPTIDE REPEAT-CONTAINING PROTEIN"/>
    <property type="match status" value="1"/>
</dbReference>
<dbReference type="NCBIfam" id="TIGR00756">
    <property type="entry name" value="PPR"/>
    <property type="match status" value="6"/>
</dbReference>
<dbReference type="InterPro" id="IPR011990">
    <property type="entry name" value="TPR-like_helical_dom_sf"/>
</dbReference>
<proteinExistence type="predicted"/>
<evidence type="ECO:0000313" key="4">
    <source>
        <dbReference type="RefSeq" id="XP_027077995.1"/>
    </source>
</evidence>
<dbReference type="PROSITE" id="PS51375">
    <property type="entry name" value="PPR"/>
    <property type="match status" value="5"/>
</dbReference>
<organism evidence="3 4">
    <name type="scientific">Coffea arabica</name>
    <name type="common">Arabian coffee</name>
    <dbReference type="NCBI Taxonomy" id="13443"/>
    <lineage>
        <taxon>Eukaryota</taxon>
        <taxon>Viridiplantae</taxon>
        <taxon>Streptophyta</taxon>
        <taxon>Embryophyta</taxon>
        <taxon>Tracheophyta</taxon>
        <taxon>Spermatophyta</taxon>
        <taxon>Magnoliopsida</taxon>
        <taxon>eudicotyledons</taxon>
        <taxon>Gunneridae</taxon>
        <taxon>Pentapetalae</taxon>
        <taxon>asterids</taxon>
        <taxon>lamiids</taxon>
        <taxon>Gentianales</taxon>
        <taxon>Rubiaceae</taxon>
        <taxon>Ixoroideae</taxon>
        <taxon>Gardenieae complex</taxon>
        <taxon>Bertiereae - Coffeeae clade</taxon>
        <taxon>Coffeeae</taxon>
        <taxon>Coffea</taxon>
    </lineage>
</organism>
<dbReference type="InterPro" id="IPR002885">
    <property type="entry name" value="PPR_rpt"/>
</dbReference>
<reference evidence="3" key="1">
    <citation type="journal article" date="2025" name="Foods">
        <title>Unveiling the Microbial Signatures of Arabica Coffee Cherries: Insights into Ripeness Specific Diversity, Functional Traits, and Implications for Quality and Safety.</title>
        <authorList>
            <consortium name="RefSeq"/>
            <person name="Tenea G.N."/>
            <person name="Cifuentes V."/>
            <person name="Reyes P."/>
            <person name="Cevallos-Vallejos M."/>
        </authorList>
    </citation>
    <scope>NUCLEOTIDE SEQUENCE [LARGE SCALE GENOMIC DNA]</scope>
</reference>
<feature type="repeat" description="PPR" evidence="2">
    <location>
        <begin position="423"/>
        <end position="457"/>
    </location>
</feature>
<dbReference type="GO" id="GO:0009451">
    <property type="term" value="P:RNA modification"/>
    <property type="evidence" value="ECO:0007669"/>
    <property type="project" value="InterPro"/>
</dbReference>
<feature type="repeat" description="PPR" evidence="2">
    <location>
        <begin position="524"/>
        <end position="558"/>
    </location>
</feature>
<dbReference type="FunFam" id="1.25.40.10:FF:001093">
    <property type="entry name" value="Pentatricopeptide repeat-containing protein At2g34400"/>
    <property type="match status" value="1"/>
</dbReference>
<sequence length="756" mass="84142">MLSRSQPFRPCARPSPQFCTLKTYHEVMKSSFLGSWKHRRWKSMSRLYCTVPDGRRQGPHCSGYKGIKSMNMTITGHVQNGQLEHARRVFDEMPERTVVSWNAMISGYSKWGKFNEALSLLSLMHCSNAKLNETTCSSALSVCGRSLGEEGQQIHGLVLKSGLESFKFVGSSLLYFYASCCDIGKARQVFDDLHETNELLWSLMLVGYVQNNLLDDALSVFNKMPRRGVVEWTTLISGYVKIDGGCKEALELFQRMRTEAVPNEFTLDSIIRACGRLGALPEGKVVHGLLIKLGFELELSISGALVDFYSNSEVIGDAKKIYDTLENPCRNISNTLIGGLLRMGKVEEAELVFSGLVERNSVSYSLMIKGYALFGRVEDSKKLFLETPARSLICLNTMIHVLCKTGEIHKALELFEETKEQGSPVTWNSMISGYIENDQHENAINLYIDMRRLSISPTRSTFSALLRACSCLGALQKGQQIHSQLTKTPFELNIYVGTALVDMYSKCGSISDAQASFICISNPNVAAWTALICGYAHHGLGSEATLLFEQMLDQGINPNAATLVAVLAACTAAGLVNKGMEIFLSMEQAYGLAPSLEHLTCAVALLCRSGLLLEAEELMKEMPFVADEILLITMLNACWSWIDIDVGERVAHKMFTLDPKPTCVLMSNMYAALGKWGEKIKARKIMKELEVKKDPGCSWIDINSRTNIFSVEDRTHPCCNMIYATLKHLKANIESCAEFQFYSPEQMKAALFSFTP</sequence>
<evidence type="ECO:0000256" key="2">
    <source>
        <dbReference type="PROSITE-ProRule" id="PRU00708"/>
    </source>
</evidence>
<feature type="repeat" description="PPR" evidence="2">
    <location>
        <begin position="197"/>
        <end position="231"/>
    </location>
</feature>
<gene>
    <name evidence="4" type="primary">LOC113701496</name>
</gene>
<keyword evidence="3" id="KW-1185">Reference proteome</keyword>
<dbReference type="OrthoDB" id="1248375at2759"/>
<reference evidence="4" key="2">
    <citation type="submission" date="2025-08" db="UniProtKB">
        <authorList>
            <consortium name="RefSeq"/>
        </authorList>
    </citation>
    <scope>IDENTIFICATION</scope>
    <source>
        <tissue evidence="4">Leaves</tissue>
    </source>
</reference>
<evidence type="ECO:0000313" key="3">
    <source>
        <dbReference type="Proteomes" id="UP001652660"/>
    </source>
</evidence>